<gene>
    <name evidence="2" type="ORF">DV701_04350</name>
</gene>
<dbReference type="EMBL" id="CP031229">
    <property type="protein sequence ID" value="AXH95462.1"/>
    <property type="molecule type" value="Genomic_DNA"/>
</dbReference>
<dbReference type="Proteomes" id="UP000253790">
    <property type="component" value="Chromosome"/>
</dbReference>
<evidence type="ECO:0000256" key="1">
    <source>
        <dbReference type="SAM" id="MobiDB-lite"/>
    </source>
</evidence>
<organism evidence="2 3">
    <name type="scientific">Ornithinimicrobium avium</name>
    <dbReference type="NCBI Taxonomy" id="2283195"/>
    <lineage>
        <taxon>Bacteria</taxon>
        <taxon>Bacillati</taxon>
        <taxon>Actinomycetota</taxon>
        <taxon>Actinomycetes</taxon>
        <taxon>Micrococcales</taxon>
        <taxon>Ornithinimicrobiaceae</taxon>
        <taxon>Ornithinimicrobium</taxon>
    </lineage>
</organism>
<dbReference type="AlphaFoldDB" id="A0A345NKA4"/>
<feature type="compositionally biased region" description="Low complexity" evidence="1">
    <location>
        <begin position="45"/>
        <end position="61"/>
    </location>
</feature>
<dbReference type="KEGG" id="orn:DV701_04350"/>
<name>A0A345NKA4_9MICO</name>
<sequence length="61" mass="6712">MEEDHLEVLGQAGDRCPQLLEDRLGAGLRVVDAQRGAQRRPESLAQVRVAQSSSSVQTRQL</sequence>
<feature type="region of interest" description="Disordered" evidence="1">
    <location>
        <begin position="35"/>
        <end position="61"/>
    </location>
</feature>
<evidence type="ECO:0000313" key="3">
    <source>
        <dbReference type="Proteomes" id="UP000253790"/>
    </source>
</evidence>
<proteinExistence type="predicted"/>
<evidence type="ECO:0000313" key="2">
    <source>
        <dbReference type="EMBL" id="AXH95462.1"/>
    </source>
</evidence>
<accession>A0A345NKA4</accession>
<reference evidence="2 3" key="1">
    <citation type="submission" date="2018-07" db="EMBL/GenBank/DDBJ databases">
        <title>Complete genome sequencing of Ornithinimicrobium sp. AMA3305.</title>
        <authorList>
            <person name="Bae J.-W."/>
        </authorList>
    </citation>
    <scope>NUCLEOTIDE SEQUENCE [LARGE SCALE GENOMIC DNA]</scope>
    <source>
        <strain evidence="2 3">AMA3305</strain>
    </source>
</reference>
<keyword evidence="3" id="KW-1185">Reference proteome</keyword>
<protein>
    <submittedName>
        <fullName evidence="2">Uncharacterized protein</fullName>
    </submittedName>
</protein>